<reference evidence="4 5" key="1">
    <citation type="submission" date="2019-01" db="EMBL/GenBank/DDBJ databases">
        <title>Pseudolysobacter antarctica gen. nov., sp. nov., isolated from Fildes Peninsula, Antarctica.</title>
        <authorList>
            <person name="Wei Z."/>
            <person name="Peng F."/>
        </authorList>
    </citation>
    <scope>NUCLEOTIDE SEQUENCE [LARGE SCALE GENOMIC DNA]</scope>
    <source>
        <strain evidence="4 5">AQ6-296</strain>
    </source>
</reference>
<evidence type="ECO:0000313" key="5">
    <source>
        <dbReference type="Proteomes" id="UP000291562"/>
    </source>
</evidence>
<name>A0A411HNH2_9GAMM</name>
<dbReference type="AlphaFoldDB" id="A0A411HNH2"/>
<evidence type="ECO:0000256" key="2">
    <source>
        <dbReference type="ARBA" id="ARBA00023315"/>
    </source>
</evidence>
<gene>
    <name evidence="4" type="ORF">ELE36_17590</name>
</gene>
<dbReference type="InterPro" id="IPR050832">
    <property type="entry name" value="Bact_Acetyltransf"/>
</dbReference>
<dbReference type="PANTHER" id="PTHR43877">
    <property type="entry name" value="AMINOALKYLPHOSPHONATE N-ACETYLTRANSFERASE-RELATED-RELATED"/>
    <property type="match status" value="1"/>
</dbReference>
<protein>
    <submittedName>
        <fullName evidence="4">GNAT family N-acetyltransferase</fullName>
    </submittedName>
</protein>
<evidence type="ECO:0000259" key="3">
    <source>
        <dbReference type="PROSITE" id="PS51186"/>
    </source>
</evidence>
<dbReference type="GO" id="GO:0016747">
    <property type="term" value="F:acyltransferase activity, transferring groups other than amino-acyl groups"/>
    <property type="evidence" value="ECO:0007669"/>
    <property type="project" value="InterPro"/>
</dbReference>
<dbReference type="Pfam" id="PF00583">
    <property type="entry name" value="Acetyltransf_1"/>
    <property type="match status" value="1"/>
</dbReference>
<sequence>MNTPRVILCDEGQCDELEAFLIERIYEFNSHATGYFDGRLIGGQVRSESGEVIAGFNGHTWGGCCVVSHLWVHESQRGHGLGQTLLQAAEAEASSRGCEQMVLSTHTFQAPAFYERLGYRKEAVISGQPKGHANVTYVKNLQRGPHGI</sequence>
<dbReference type="Proteomes" id="UP000291562">
    <property type="component" value="Chromosome"/>
</dbReference>
<keyword evidence="5" id="KW-1185">Reference proteome</keyword>
<proteinExistence type="predicted"/>
<dbReference type="InterPro" id="IPR000182">
    <property type="entry name" value="GNAT_dom"/>
</dbReference>
<dbReference type="EMBL" id="CP035704">
    <property type="protein sequence ID" value="QBB72030.1"/>
    <property type="molecule type" value="Genomic_DNA"/>
</dbReference>
<keyword evidence="1 4" id="KW-0808">Transferase</keyword>
<keyword evidence="2" id="KW-0012">Acyltransferase</keyword>
<dbReference type="RefSeq" id="WP_129835615.1">
    <property type="nucleotide sequence ID" value="NZ_CP035704.1"/>
</dbReference>
<accession>A0A411HNH2</accession>
<organism evidence="4 5">
    <name type="scientific">Pseudolysobacter antarcticus</name>
    <dbReference type="NCBI Taxonomy" id="2511995"/>
    <lineage>
        <taxon>Bacteria</taxon>
        <taxon>Pseudomonadati</taxon>
        <taxon>Pseudomonadota</taxon>
        <taxon>Gammaproteobacteria</taxon>
        <taxon>Lysobacterales</taxon>
        <taxon>Rhodanobacteraceae</taxon>
        <taxon>Pseudolysobacter</taxon>
    </lineage>
</organism>
<dbReference type="PROSITE" id="PS51186">
    <property type="entry name" value="GNAT"/>
    <property type="match status" value="1"/>
</dbReference>
<dbReference type="Gene3D" id="3.40.630.30">
    <property type="match status" value="1"/>
</dbReference>
<evidence type="ECO:0000256" key="1">
    <source>
        <dbReference type="ARBA" id="ARBA00022679"/>
    </source>
</evidence>
<dbReference type="OrthoDB" id="9787920at2"/>
<feature type="domain" description="N-acetyltransferase" evidence="3">
    <location>
        <begin position="1"/>
        <end position="142"/>
    </location>
</feature>
<dbReference type="CDD" id="cd04301">
    <property type="entry name" value="NAT_SF"/>
    <property type="match status" value="1"/>
</dbReference>
<dbReference type="SUPFAM" id="SSF55729">
    <property type="entry name" value="Acyl-CoA N-acyltransferases (Nat)"/>
    <property type="match status" value="1"/>
</dbReference>
<dbReference type="KEGG" id="xbc:ELE36_17590"/>
<dbReference type="InterPro" id="IPR016181">
    <property type="entry name" value="Acyl_CoA_acyltransferase"/>
</dbReference>
<dbReference type="PANTHER" id="PTHR43877:SF2">
    <property type="entry name" value="AMINOALKYLPHOSPHONATE N-ACETYLTRANSFERASE-RELATED"/>
    <property type="match status" value="1"/>
</dbReference>
<evidence type="ECO:0000313" key="4">
    <source>
        <dbReference type="EMBL" id="QBB72030.1"/>
    </source>
</evidence>